<sequence length="77" mass="8341">MTEDNEFESAFSTGQELESPIFSGRAPKAPRFSKSLQLEPEKMDAKGFKRGLLLAFIGVVGVTVLIALLALLVTNLT</sequence>
<evidence type="ECO:0000313" key="4">
    <source>
        <dbReference type="Proteomes" id="UP000254082"/>
    </source>
</evidence>
<feature type="region of interest" description="Disordered" evidence="1">
    <location>
        <begin position="1"/>
        <end position="25"/>
    </location>
</feature>
<dbReference type="AlphaFoldDB" id="A0A380JH17"/>
<name>A0A380JH17_STRDO</name>
<keyword evidence="2" id="KW-0472">Membrane</keyword>
<dbReference type="RefSeq" id="WP_002997323.1">
    <property type="nucleotide sequence ID" value="NZ_UHFA01000002.1"/>
</dbReference>
<organism evidence="3 4">
    <name type="scientific">Streptococcus downei MFe28</name>
    <dbReference type="NCBI Taxonomy" id="764290"/>
    <lineage>
        <taxon>Bacteria</taxon>
        <taxon>Bacillati</taxon>
        <taxon>Bacillota</taxon>
        <taxon>Bacilli</taxon>
        <taxon>Lactobacillales</taxon>
        <taxon>Streptococcaceae</taxon>
        <taxon>Streptococcus</taxon>
    </lineage>
</organism>
<dbReference type="EMBL" id="UHFA01000002">
    <property type="protein sequence ID" value="SUN36701.1"/>
    <property type="molecule type" value="Genomic_DNA"/>
</dbReference>
<evidence type="ECO:0000256" key="1">
    <source>
        <dbReference type="SAM" id="MobiDB-lite"/>
    </source>
</evidence>
<proteinExistence type="predicted"/>
<protein>
    <submittedName>
        <fullName evidence="3">Uncharacterized protein</fullName>
    </submittedName>
</protein>
<evidence type="ECO:0000256" key="2">
    <source>
        <dbReference type="SAM" id="Phobius"/>
    </source>
</evidence>
<dbReference type="Proteomes" id="UP000254082">
    <property type="component" value="Unassembled WGS sequence"/>
</dbReference>
<keyword evidence="4" id="KW-1185">Reference proteome</keyword>
<feature type="transmembrane region" description="Helical" evidence="2">
    <location>
        <begin position="52"/>
        <end position="73"/>
    </location>
</feature>
<keyword evidence="2" id="KW-1133">Transmembrane helix</keyword>
<gene>
    <name evidence="3" type="ORF">NCTC11391_01692</name>
</gene>
<keyword evidence="2" id="KW-0812">Transmembrane</keyword>
<reference evidence="3 4" key="1">
    <citation type="submission" date="2018-06" db="EMBL/GenBank/DDBJ databases">
        <authorList>
            <consortium name="Pathogen Informatics"/>
            <person name="Doyle S."/>
        </authorList>
    </citation>
    <scope>NUCLEOTIDE SEQUENCE [LARGE SCALE GENOMIC DNA]</scope>
    <source>
        <strain evidence="4">NCTC 11391</strain>
    </source>
</reference>
<evidence type="ECO:0000313" key="3">
    <source>
        <dbReference type="EMBL" id="SUN36701.1"/>
    </source>
</evidence>
<dbReference type="OrthoDB" id="9972462at2"/>
<accession>A0A380JH17</accession>